<evidence type="ECO:0008006" key="4">
    <source>
        <dbReference type="Google" id="ProtNLM"/>
    </source>
</evidence>
<feature type="transmembrane region" description="Helical" evidence="1">
    <location>
        <begin position="106"/>
        <end position="125"/>
    </location>
</feature>
<reference evidence="2 3" key="2">
    <citation type="journal article" date="2016" name="Int. J. Syst. Evol. Microbiol.">
        <title>Pyrococcus kukulkanii sp. nov., a hyperthermophilic, piezophilic archaeon isolated from a deep-sea hydrothermal vent.</title>
        <authorList>
            <person name="Callac N."/>
            <person name="Oger P."/>
            <person name="Lesongeur F."/>
            <person name="Rattray J.E."/>
            <person name="Vannier P."/>
            <person name="Michoud G."/>
            <person name="Beauverger M."/>
            <person name="Gayet N."/>
            <person name="Rouxel O."/>
            <person name="Jebbar M."/>
            <person name="Godfroy A."/>
        </authorList>
    </citation>
    <scope>NUCLEOTIDE SEQUENCE [LARGE SCALE GENOMIC DNA]</scope>
    <source>
        <strain evidence="2 3">NCB100</strain>
    </source>
</reference>
<feature type="transmembrane region" description="Helical" evidence="1">
    <location>
        <begin position="344"/>
        <end position="368"/>
    </location>
</feature>
<dbReference type="Proteomes" id="UP000070587">
    <property type="component" value="Chromosome"/>
</dbReference>
<feature type="transmembrane region" description="Helical" evidence="1">
    <location>
        <begin position="216"/>
        <end position="233"/>
    </location>
</feature>
<feature type="transmembrane region" description="Helical" evidence="1">
    <location>
        <begin position="50"/>
        <end position="70"/>
    </location>
</feature>
<keyword evidence="1" id="KW-0812">Transmembrane</keyword>
<dbReference type="EMBL" id="CP010835">
    <property type="protein sequence ID" value="AMM53629.1"/>
    <property type="molecule type" value="Genomic_DNA"/>
</dbReference>
<evidence type="ECO:0000256" key="1">
    <source>
        <dbReference type="SAM" id="Phobius"/>
    </source>
</evidence>
<gene>
    <name evidence="2" type="ORF">TQ32_03395</name>
</gene>
<feature type="transmembrane region" description="Helical" evidence="1">
    <location>
        <begin position="404"/>
        <end position="424"/>
    </location>
</feature>
<sequence length="692" mass="78386">MWEKALRVSGGFIIAFLFLTKHPFLLILATSILGFLAGLRLFKGLDPWEVLLLSPGIGFVIVILVGLVFGRMRVPFSAIWPTMAVLSIVLSLNADIRLKLEKFDGAVLLASIFLSFLVRGFYFLLPDYRAADTWFHGSKVKMILLFNTPYFSSSLVPEYFSKTISNYPPGYHVLVAFHTGGVSREIIYAMNALRLFEIAYLPVAIYLVGKKIKREIGLIAAPVVAVSALYFYFVQYALLPAFFNYLLFLFSAFVLFEIRENKLSPAILGIFGGIMGVVHPYQYIIFQIMTLLVLKDLKKFSYQLATSLVLMVIFMPHPQRYAEGMIKVNSYYPNKDNPEFLKHILKYTFVSNGQVILGLAFLLGLLVYRPISGTFVAILLIILNKIFFRLHVPIVSAIWNSERAFMLATPLVPIISAQGFYLIIRRWKSFGVFLLIAGVTLAFPHVRMEHLASESSYLLDDETVNFILKVHKIVGDHEVLTACDFDSGRWIPILTDTPIKCYEGGVDNATYIYVDSRGAGELRAYPLDVTQLYSKYGILEFHNGLWLLSRVNKTSSRIMEKVCSYYLALGEISWLNSTKYFVHGFIVKNYATQKLRLMGYPYAVSVSRNSTILFCTRDYIKMLEMKVAIGKGCEKANIYVDDKLALTTKLSERSKILRIPVDLTPGLHYIRISCNCSYLNPLGVEYVRLEGG</sequence>
<keyword evidence="1" id="KW-1133">Transmembrane helix</keyword>
<feature type="transmembrane region" description="Helical" evidence="1">
    <location>
        <begin position="76"/>
        <end position="94"/>
    </location>
</feature>
<dbReference type="AlphaFoldDB" id="A0A127BA08"/>
<protein>
    <recommendedName>
        <fullName evidence="4">Glycosyltransferase RgtA/B/C/D-like domain-containing protein</fullName>
    </recommendedName>
</protein>
<feature type="transmembrane region" description="Helical" evidence="1">
    <location>
        <begin position="239"/>
        <end position="256"/>
    </location>
</feature>
<accession>A0A127BA08</accession>
<dbReference type="KEGG" id="pyc:TQ32_03395"/>
<feature type="transmembrane region" description="Helical" evidence="1">
    <location>
        <begin position="374"/>
        <end position="392"/>
    </location>
</feature>
<feature type="transmembrane region" description="Helical" evidence="1">
    <location>
        <begin position="12"/>
        <end position="38"/>
    </location>
</feature>
<name>A0A127BA08_9EURY</name>
<evidence type="ECO:0000313" key="3">
    <source>
        <dbReference type="Proteomes" id="UP000070587"/>
    </source>
</evidence>
<evidence type="ECO:0000313" key="2">
    <source>
        <dbReference type="EMBL" id="AMM53629.1"/>
    </source>
</evidence>
<organism evidence="2 3">
    <name type="scientific">Pyrococcus kukulkanii</name>
    <dbReference type="NCBI Taxonomy" id="1609559"/>
    <lineage>
        <taxon>Archaea</taxon>
        <taxon>Methanobacteriati</taxon>
        <taxon>Methanobacteriota</taxon>
        <taxon>Thermococci</taxon>
        <taxon>Thermococcales</taxon>
        <taxon>Thermococcaceae</taxon>
        <taxon>Pyrococcus</taxon>
    </lineage>
</organism>
<feature type="transmembrane region" description="Helical" evidence="1">
    <location>
        <begin position="268"/>
        <end position="294"/>
    </location>
</feature>
<proteinExistence type="predicted"/>
<feature type="transmembrane region" description="Helical" evidence="1">
    <location>
        <begin position="430"/>
        <end position="446"/>
    </location>
</feature>
<keyword evidence="1" id="KW-0472">Membrane</keyword>
<reference evidence="3" key="1">
    <citation type="submission" date="2015-02" db="EMBL/GenBank/DDBJ databases">
        <title>Pyrococcus kukulkanii sp. nov., a novel hyperthermophilic archaeon isolated from a deep-sea hydrothermal vent at the Guaymas Basin.</title>
        <authorList>
            <person name="Oger P.M."/>
            <person name="Callac N."/>
            <person name="Jebbar M."/>
            <person name="Godfroy A."/>
        </authorList>
    </citation>
    <scope>NUCLEOTIDE SEQUENCE [LARGE SCALE GENOMIC DNA]</scope>
    <source>
        <strain evidence="3">NCB100</strain>
    </source>
</reference>
<dbReference type="PATRIC" id="fig|1609559.3.peg.710"/>
<dbReference type="STRING" id="1609559.TQ32_03395"/>